<dbReference type="Pfam" id="PF13434">
    <property type="entry name" value="Lys_Orn_oxgnase"/>
    <property type="match status" value="1"/>
</dbReference>
<evidence type="ECO:0000256" key="9">
    <source>
        <dbReference type="ARBA" id="ARBA00047598"/>
    </source>
</evidence>
<dbReference type="EC" id="1.14.13.196" evidence="4"/>
<evidence type="ECO:0000256" key="11">
    <source>
        <dbReference type="SAM" id="MobiDB-lite"/>
    </source>
</evidence>
<proteinExistence type="inferred from homology"/>
<evidence type="ECO:0000256" key="4">
    <source>
        <dbReference type="ARBA" id="ARBA00012881"/>
    </source>
</evidence>
<sequence>MTSPHSEDTILDLVGLGFGPANIAIAGALTEQWADEKDGVPFPVKKVLFIEKYTHFRWHPGMLLPDAKMQISFMKDLATLRNPKSPYTFLSYLHSQNRLISFINRGSTIPSRKEYSDYLSWASSEVQANGVDVLFGHEIVAIDAAPENTVAVHYRNLATGEEAVVRAKNIVISPGGDPKVPTILGSVAEHPHALHSSAYATSISKILETISGTSRPLRVAVIGSGQSAAEVTMDLRNRLSNIPSASRHQVDMLIRKGALKPSDDSPFANEIFDPASTDAHFSTSSRQLRDMKLAEYKLTNYGVVNPRTLENLYEVIYGQRLDTGIAHRLGDQGVRDALINIKPYTFIAEVNINNDSARVTPADLLLSPDASSTVDGSKPVFSIKTQNTIDLTTEKQQYDAIVYATGYERSTWINLLKHSGIAVHFGLDSLTSEVRLLPSTEVSPSIQPKLFTASASDSGSSSPTTSGSAHSSPPTSPEMGAFASEAQKRPKCQEVFISRNYRLLPCSLVDGGDKKANPFTPGVYLQGCEESTHGLSDTLLSVLGVRAGEVVRDLLQHM</sequence>
<comment type="catalytic activity">
    <reaction evidence="9">
        <text>L-ornithine + NADPH + O2 = N(5)-hydroxy-L-ornithine + NADP(+) + H2O</text>
        <dbReference type="Rhea" id="RHEA:41508"/>
        <dbReference type="ChEBI" id="CHEBI:15377"/>
        <dbReference type="ChEBI" id="CHEBI:15379"/>
        <dbReference type="ChEBI" id="CHEBI:46911"/>
        <dbReference type="ChEBI" id="CHEBI:57783"/>
        <dbReference type="ChEBI" id="CHEBI:58349"/>
        <dbReference type="ChEBI" id="CHEBI:78275"/>
        <dbReference type="EC" id="1.14.13.196"/>
    </reaction>
</comment>
<reference evidence="12 13" key="1">
    <citation type="journal article" date="2018" name="Evol. Lett.">
        <title>Horizontal gene cluster transfer increased hallucinogenic mushroom diversity.</title>
        <authorList>
            <person name="Reynolds H.T."/>
            <person name="Vijayakumar V."/>
            <person name="Gluck-Thaler E."/>
            <person name="Korotkin H.B."/>
            <person name="Matheny P.B."/>
            <person name="Slot J.C."/>
        </authorList>
    </citation>
    <scope>NUCLEOTIDE SEQUENCE [LARGE SCALE GENOMIC DNA]</scope>
    <source>
        <strain evidence="12 13">2631</strain>
    </source>
</reference>
<evidence type="ECO:0000256" key="8">
    <source>
        <dbReference type="ARBA" id="ARBA00023002"/>
    </source>
</evidence>
<feature type="compositionally biased region" description="Low complexity" evidence="11">
    <location>
        <begin position="452"/>
        <end position="473"/>
    </location>
</feature>
<dbReference type="PANTHER" id="PTHR42802:SF1">
    <property type="entry name" value="L-ORNITHINE N(5)-MONOOXYGENASE"/>
    <property type="match status" value="1"/>
</dbReference>
<name>A0A409XB49_PSICY</name>
<evidence type="ECO:0000256" key="10">
    <source>
        <dbReference type="ARBA" id="ARBA00049248"/>
    </source>
</evidence>
<evidence type="ECO:0000256" key="6">
    <source>
        <dbReference type="ARBA" id="ARBA00022827"/>
    </source>
</evidence>
<comment type="catalytic activity">
    <reaction evidence="10">
        <text>L-ornithine + NADH + O2 = N(5)-hydroxy-L-ornithine + NAD(+) + H2O</text>
        <dbReference type="Rhea" id="RHEA:41512"/>
        <dbReference type="ChEBI" id="CHEBI:15377"/>
        <dbReference type="ChEBI" id="CHEBI:15379"/>
        <dbReference type="ChEBI" id="CHEBI:46911"/>
        <dbReference type="ChEBI" id="CHEBI:57540"/>
        <dbReference type="ChEBI" id="CHEBI:57945"/>
        <dbReference type="ChEBI" id="CHEBI:78275"/>
        <dbReference type="EC" id="1.14.13.196"/>
    </reaction>
</comment>
<dbReference type="Proteomes" id="UP000283269">
    <property type="component" value="Unassembled WGS sequence"/>
</dbReference>
<organism evidence="12 13">
    <name type="scientific">Psilocybe cyanescens</name>
    <dbReference type="NCBI Taxonomy" id="93625"/>
    <lineage>
        <taxon>Eukaryota</taxon>
        <taxon>Fungi</taxon>
        <taxon>Dikarya</taxon>
        <taxon>Basidiomycota</taxon>
        <taxon>Agaricomycotina</taxon>
        <taxon>Agaricomycetes</taxon>
        <taxon>Agaricomycetidae</taxon>
        <taxon>Agaricales</taxon>
        <taxon>Agaricineae</taxon>
        <taxon>Strophariaceae</taxon>
        <taxon>Psilocybe</taxon>
    </lineage>
</organism>
<keyword evidence="7" id="KW-0521">NADP</keyword>
<comment type="caution">
    <text evidence="12">The sequence shown here is derived from an EMBL/GenBank/DDBJ whole genome shotgun (WGS) entry which is preliminary data.</text>
</comment>
<dbReference type="PANTHER" id="PTHR42802">
    <property type="entry name" value="MONOOXYGENASE"/>
    <property type="match status" value="1"/>
</dbReference>
<evidence type="ECO:0000313" key="13">
    <source>
        <dbReference type="Proteomes" id="UP000283269"/>
    </source>
</evidence>
<feature type="region of interest" description="Disordered" evidence="11">
    <location>
        <begin position="451"/>
        <end position="484"/>
    </location>
</feature>
<dbReference type="InParanoid" id="A0A409XB49"/>
<dbReference type="GO" id="GO:0016491">
    <property type="term" value="F:oxidoreductase activity"/>
    <property type="evidence" value="ECO:0007669"/>
    <property type="project" value="UniProtKB-KW"/>
</dbReference>
<evidence type="ECO:0000256" key="1">
    <source>
        <dbReference type="ARBA" id="ARBA00001974"/>
    </source>
</evidence>
<dbReference type="EMBL" id="NHYD01002181">
    <property type="protein sequence ID" value="PPQ87965.1"/>
    <property type="molecule type" value="Genomic_DNA"/>
</dbReference>
<evidence type="ECO:0000313" key="12">
    <source>
        <dbReference type="EMBL" id="PPQ87965.1"/>
    </source>
</evidence>
<dbReference type="InterPro" id="IPR025700">
    <property type="entry name" value="Lys/Orn_oxygenase"/>
</dbReference>
<dbReference type="AlphaFoldDB" id="A0A409XB49"/>
<dbReference type="PRINTS" id="PR00368">
    <property type="entry name" value="FADPNR"/>
</dbReference>
<keyword evidence="5" id="KW-0285">Flavoprotein</keyword>
<evidence type="ECO:0000256" key="7">
    <source>
        <dbReference type="ARBA" id="ARBA00022857"/>
    </source>
</evidence>
<keyword evidence="8" id="KW-0560">Oxidoreductase</keyword>
<dbReference type="InterPro" id="IPR036188">
    <property type="entry name" value="FAD/NAD-bd_sf"/>
</dbReference>
<evidence type="ECO:0000256" key="2">
    <source>
        <dbReference type="ARBA" id="ARBA00004924"/>
    </source>
</evidence>
<dbReference type="Gene3D" id="3.50.50.60">
    <property type="entry name" value="FAD/NAD(P)-binding domain"/>
    <property type="match status" value="1"/>
</dbReference>
<gene>
    <name evidence="12" type="ORF">CVT25_001044</name>
</gene>
<dbReference type="SUPFAM" id="SSF51905">
    <property type="entry name" value="FAD/NAD(P)-binding domain"/>
    <property type="match status" value="1"/>
</dbReference>
<evidence type="ECO:0000256" key="3">
    <source>
        <dbReference type="ARBA" id="ARBA00007588"/>
    </source>
</evidence>
<dbReference type="GO" id="GO:0006879">
    <property type="term" value="P:intracellular iron ion homeostasis"/>
    <property type="evidence" value="ECO:0007669"/>
    <property type="project" value="TreeGrafter"/>
</dbReference>
<comment type="cofactor">
    <cofactor evidence="1">
        <name>FAD</name>
        <dbReference type="ChEBI" id="CHEBI:57692"/>
    </cofactor>
</comment>
<dbReference type="STRING" id="93625.A0A409XB49"/>
<accession>A0A409XB49</accession>
<keyword evidence="6" id="KW-0274">FAD</keyword>
<protein>
    <recommendedName>
        <fullName evidence="4">L-ornithine N(5)-monooxygenase [NAD(P)H]</fullName>
        <ecNumber evidence="4">1.14.13.196</ecNumber>
    </recommendedName>
</protein>
<evidence type="ECO:0000256" key="5">
    <source>
        <dbReference type="ARBA" id="ARBA00022630"/>
    </source>
</evidence>
<keyword evidence="13" id="KW-1185">Reference proteome</keyword>
<comment type="similarity">
    <text evidence="3">Belongs to the lysine N(6)-hydroxylase/L-ornithine N(5)-oxygenase family.</text>
</comment>
<dbReference type="OrthoDB" id="3519933at2759"/>
<comment type="pathway">
    <text evidence="2">Siderophore biosynthesis.</text>
</comment>